<dbReference type="Proteomes" id="UP000183832">
    <property type="component" value="Unassembled WGS sequence"/>
</dbReference>
<proteinExistence type="predicted"/>
<evidence type="ECO:0000313" key="2">
    <source>
        <dbReference type="Proteomes" id="UP000183832"/>
    </source>
</evidence>
<dbReference type="AlphaFoldDB" id="A0A1J1HQZ9"/>
<sequence length="69" mass="8093">MPFKVTKEKEGNHLIITTDCRSYNGKRLERKILNNFLSDGESWFGEESFCLSFRSDVLSHWEVNPSHQC</sequence>
<dbReference type="EMBL" id="CVRI01000010">
    <property type="protein sequence ID" value="CRK88894.1"/>
    <property type="molecule type" value="Genomic_DNA"/>
</dbReference>
<keyword evidence="2" id="KW-1185">Reference proteome</keyword>
<evidence type="ECO:0000313" key="1">
    <source>
        <dbReference type="EMBL" id="CRK88894.1"/>
    </source>
</evidence>
<name>A0A1J1HQZ9_9DIPT</name>
<reference evidence="1 2" key="1">
    <citation type="submission" date="2015-04" db="EMBL/GenBank/DDBJ databases">
        <authorList>
            <person name="Syromyatnikov M.Y."/>
            <person name="Popov V.N."/>
        </authorList>
    </citation>
    <scope>NUCLEOTIDE SEQUENCE [LARGE SCALE GENOMIC DNA]</scope>
</reference>
<accession>A0A1J1HQZ9</accession>
<organism evidence="1 2">
    <name type="scientific">Clunio marinus</name>
    <dbReference type="NCBI Taxonomy" id="568069"/>
    <lineage>
        <taxon>Eukaryota</taxon>
        <taxon>Metazoa</taxon>
        <taxon>Ecdysozoa</taxon>
        <taxon>Arthropoda</taxon>
        <taxon>Hexapoda</taxon>
        <taxon>Insecta</taxon>
        <taxon>Pterygota</taxon>
        <taxon>Neoptera</taxon>
        <taxon>Endopterygota</taxon>
        <taxon>Diptera</taxon>
        <taxon>Nematocera</taxon>
        <taxon>Chironomoidea</taxon>
        <taxon>Chironomidae</taxon>
        <taxon>Clunio</taxon>
    </lineage>
</organism>
<protein>
    <submittedName>
        <fullName evidence="1">CLUMA_CG002862, isoform A</fullName>
    </submittedName>
</protein>
<gene>
    <name evidence="1" type="ORF">CLUMA_CG002862</name>
</gene>